<dbReference type="GO" id="GO:0005886">
    <property type="term" value="C:plasma membrane"/>
    <property type="evidence" value="ECO:0007669"/>
    <property type="project" value="UniProtKB-SubCell"/>
</dbReference>
<reference evidence="10 11" key="1">
    <citation type="submission" date="2009-06" db="EMBL/GenBank/DDBJ databases">
        <authorList>
            <person name="Dodson R."/>
            <person name="Sebastian Y."/>
            <person name="Madupu R."/>
            <person name="Durkin A.S."/>
            <person name="Torralba M."/>
            <person name="Methe B."/>
            <person name="Sutton G.G."/>
            <person name="Strausberg R.L."/>
            <person name="Nelson K.E."/>
        </authorList>
    </citation>
    <scope>NUCLEOTIDE SEQUENCE [LARGE SCALE GENOMIC DNA]</scope>
    <source>
        <strain evidence="10 11">SK141</strain>
    </source>
</reference>
<name>C6RB41_9CORY</name>
<dbReference type="InterPro" id="IPR050144">
    <property type="entry name" value="AAE_transporter"/>
</dbReference>
<dbReference type="InterPro" id="IPR036721">
    <property type="entry name" value="RCK_C_sf"/>
</dbReference>
<feature type="domain" description="RCK C-terminal" evidence="9">
    <location>
        <begin position="271"/>
        <end position="353"/>
    </location>
</feature>
<dbReference type="InterPro" id="IPR006037">
    <property type="entry name" value="RCK_C"/>
</dbReference>
<dbReference type="PANTHER" id="PTHR30445">
    <property type="entry name" value="K(+)_H(+) ANTIPORTER SUBUNIT KHTT"/>
    <property type="match status" value="1"/>
</dbReference>
<dbReference type="EMBL" id="ACVP01000025">
    <property type="protein sequence ID" value="EET76817.1"/>
    <property type="molecule type" value="Genomic_DNA"/>
</dbReference>
<proteinExistence type="inferred from homology"/>
<dbReference type="SUPFAM" id="SSF116726">
    <property type="entry name" value="TrkA C-terminal domain-like"/>
    <property type="match status" value="1"/>
</dbReference>
<comment type="caution">
    <text evidence="10">The sequence shown here is derived from an EMBL/GenBank/DDBJ whole genome shotgun (WGS) entry which is preliminary data.</text>
</comment>
<dbReference type="InterPro" id="IPR006512">
    <property type="entry name" value="YidE_YbjL"/>
</dbReference>
<feature type="transmembrane region" description="Helical" evidence="8">
    <location>
        <begin position="166"/>
        <end position="183"/>
    </location>
</feature>
<feature type="transmembrane region" description="Helical" evidence="8">
    <location>
        <begin position="25"/>
        <end position="42"/>
    </location>
</feature>
<organism evidence="10 11">
    <name type="scientific">Corynebacterium tuberculostearicum SK141</name>
    <dbReference type="NCBI Taxonomy" id="553206"/>
    <lineage>
        <taxon>Bacteria</taxon>
        <taxon>Bacillati</taxon>
        <taxon>Actinomycetota</taxon>
        <taxon>Actinomycetes</taxon>
        <taxon>Mycobacteriales</taxon>
        <taxon>Corynebacteriaceae</taxon>
        <taxon>Corynebacterium</taxon>
    </lineage>
</organism>
<evidence type="ECO:0000313" key="10">
    <source>
        <dbReference type="EMBL" id="EET76817.1"/>
    </source>
</evidence>
<evidence type="ECO:0000313" key="11">
    <source>
        <dbReference type="Proteomes" id="UP000004384"/>
    </source>
</evidence>
<keyword evidence="5 8" id="KW-0812">Transmembrane</keyword>
<evidence type="ECO:0000256" key="3">
    <source>
        <dbReference type="ARBA" id="ARBA00022448"/>
    </source>
</evidence>
<dbReference type="AlphaFoldDB" id="C6RB41"/>
<keyword evidence="3" id="KW-0813">Transport</keyword>
<comment type="subcellular location">
    <subcellularLocation>
        <location evidence="1">Cell membrane</location>
        <topology evidence="1">Multi-pass membrane protein</topology>
    </subcellularLocation>
</comment>
<evidence type="ECO:0000256" key="8">
    <source>
        <dbReference type="SAM" id="Phobius"/>
    </source>
</evidence>
<evidence type="ECO:0000256" key="7">
    <source>
        <dbReference type="ARBA" id="ARBA00023136"/>
    </source>
</evidence>
<feature type="transmembrane region" description="Helical" evidence="8">
    <location>
        <begin position="452"/>
        <end position="475"/>
    </location>
</feature>
<evidence type="ECO:0000256" key="4">
    <source>
        <dbReference type="ARBA" id="ARBA00022475"/>
    </source>
</evidence>
<feature type="transmembrane region" description="Helical" evidence="8">
    <location>
        <begin position="516"/>
        <end position="535"/>
    </location>
</feature>
<evidence type="ECO:0000256" key="5">
    <source>
        <dbReference type="ARBA" id="ARBA00022692"/>
    </source>
</evidence>
<sequence>MPFTWHFGGKCLKYSSVLAIFDGNIWLSIFFIVLLGTLFGMIPFGPLRFGAAGTLFVGLAFGSFIDLDKDILSSLQELGLGLFIYMQGLSAGERFFKGFSKQMKHMLTATIAIVVAAGAAILFGGMLGLDTLASVGVFAGATTSTPSLAVAQQQTGEELPAVGYSLGYPVGVAVAILVVAFLLKQNWPAKHDKDNSASKIFRSRTIRVTKDVNYDDLEERFKDHFVIATIRRGNKVRVAGDRPELRKGDILRVMVTKAKARELTQMLGKRQPQTPFVDKRLVIETVAISNQDIAGRTVEELNLFSRYGGRIVRVQRGDEEFLANNETHLASGDILELIVKFDRLGDIKDYFGDSIKSYSELNWVALGGGLFLGYLLGQVVVPMPGGASFELGFALGPLITGLILGALHRTRRIPWQVPASINTAFQQWGLVIFLASVGLSSGEAFLSTAFSWMGLKCMILAAIVTVVVSVLFAVANRFMGQSETRTSGGLSGIFAQPAVVNYATGLSSDSRIMTGYAATIVVGQVVKIAVVPVMLMV</sequence>
<dbReference type="NCBIfam" id="TIGR01625">
    <property type="entry name" value="YidE_YbjL_dupl"/>
    <property type="match status" value="2"/>
</dbReference>
<protein>
    <submittedName>
        <fullName evidence="10">TrkA C-terminal domain protein</fullName>
    </submittedName>
</protein>
<keyword evidence="7 8" id="KW-0472">Membrane</keyword>
<feature type="transmembrane region" description="Helical" evidence="8">
    <location>
        <begin position="387"/>
        <end position="407"/>
    </location>
</feature>
<feature type="transmembrane region" description="Helical" evidence="8">
    <location>
        <begin position="428"/>
        <end position="446"/>
    </location>
</feature>
<feature type="transmembrane region" description="Helical" evidence="8">
    <location>
        <begin position="361"/>
        <end position="381"/>
    </location>
</feature>
<dbReference type="PROSITE" id="PS51202">
    <property type="entry name" value="RCK_C"/>
    <property type="match status" value="1"/>
</dbReference>
<dbReference type="Gene3D" id="3.30.70.1450">
    <property type="entry name" value="Regulator of K+ conductance, C-terminal domain"/>
    <property type="match status" value="1"/>
</dbReference>
<evidence type="ECO:0000256" key="6">
    <source>
        <dbReference type="ARBA" id="ARBA00022989"/>
    </source>
</evidence>
<dbReference type="GO" id="GO:0006813">
    <property type="term" value="P:potassium ion transport"/>
    <property type="evidence" value="ECO:0007669"/>
    <property type="project" value="InterPro"/>
</dbReference>
<evidence type="ECO:0000259" key="9">
    <source>
        <dbReference type="PROSITE" id="PS51202"/>
    </source>
</evidence>
<keyword evidence="6 8" id="KW-1133">Transmembrane helix</keyword>
<dbReference type="GO" id="GO:0008324">
    <property type="term" value="F:monoatomic cation transmembrane transporter activity"/>
    <property type="evidence" value="ECO:0007669"/>
    <property type="project" value="InterPro"/>
</dbReference>
<comment type="similarity">
    <text evidence="2">Belongs to the AAE transporter (TC 2.A.81) family.</text>
</comment>
<evidence type="ECO:0000256" key="2">
    <source>
        <dbReference type="ARBA" id="ARBA00009854"/>
    </source>
</evidence>
<gene>
    <name evidence="10" type="ORF">CORTU0001_0286</name>
</gene>
<keyword evidence="4" id="KW-1003">Cell membrane</keyword>
<dbReference type="PANTHER" id="PTHR30445:SF3">
    <property type="entry name" value="TRANSPORT PROTEIN YIDE-RELATED"/>
    <property type="match status" value="1"/>
</dbReference>
<evidence type="ECO:0000256" key="1">
    <source>
        <dbReference type="ARBA" id="ARBA00004651"/>
    </source>
</evidence>
<dbReference type="Pfam" id="PF02080">
    <property type="entry name" value="TrkA_C"/>
    <property type="match status" value="1"/>
</dbReference>
<dbReference type="Pfam" id="PF06826">
    <property type="entry name" value="Asp-Al_Ex"/>
    <property type="match status" value="2"/>
</dbReference>
<accession>C6RB41</accession>
<feature type="transmembrane region" description="Helical" evidence="8">
    <location>
        <begin position="108"/>
        <end position="129"/>
    </location>
</feature>
<dbReference type="Proteomes" id="UP000004384">
    <property type="component" value="Unassembled WGS sequence"/>
</dbReference>